<sequence length="466" mass="50843">MDLSIPPIVRGEFIYRDVLLVDAGGDGKRHPCAAESEIKAILSGKAKDMVGHWWEAQLIHYGLNRSKVKDTCKVRLQQAIGQGKLKQQPPHLSDMEGQMKREFAAAVRKAKNQTKSQGSTVQGKKRAREDDNPSSSSKKTKISVKVNGVEIEIDQSSSNNQPTTKTARPNKSDKLAATKADVGKKPSAAKTSKESTPAKAAPAKSAKKNTSTPKATLASQKTQAVGSGTAETTSSASYAHHPDNVFQTPKSQTAKATIKREPKVKSEPGTSASRPSAVKKEPKIKTEPGINRASPIKHEGYLFDPDAMDTRADMSERQVSVTGVYNLSCEQITDQLPRAIDTLRLFICVDHETGTTWGAFELAMKSGVIKIDDIGVERKLSFGWRSRDSETGRLQFGKGCFGDIAFYGDEQVRGCFYNLFPMFGMSGVSAPAEFVGERRPGPLWCGRSAPSFREEWDGFVNEAYGR</sequence>
<feature type="compositionally biased region" description="Basic and acidic residues" evidence="1">
    <location>
        <begin position="170"/>
        <end position="184"/>
    </location>
</feature>
<feature type="compositionally biased region" description="Low complexity" evidence="1">
    <location>
        <begin position="229"/>
        <end position="239"/>
    </location>
</feature>
<feature type="compositionally biased region" description="Polar residues" evidence="1">
    <location>
        <begin position="245"/>
        <end position="255"/>
    </location>
</feature>
<accession>A0A2D3VAD9</accession>
<gene>
    <name evidence="2" type="ORF">RCC_09625</name>
</gene>
<dbReference type="STRING" id="112498.A0A2D3VAD9"/>
<feature type="compositionally biased region" description="Polar residues" evidence="1">
    <location>
        <begin position="113"/>
        <end position="122"/>
    </location>
</feature>
<feature type="compositionally biased region" description="Polar residues" evidence="1">
    <location>
        <begin position="154"/>
        <end position="169"/>
    </location>
</feature>
<dbReference type="OrthoDB" id="4121058at2759"/>
<name>A0A2D3VAD9_9PEZI</name>
<dbReference type="GeneID" id="35604692"/>
<protein>
    <submittedName>
        <fullName evidence="2">Uncharacterized protein</fullName>
    </submittedName>
</protein>
<proteinExistence type="predicted"/>
<keyword evidence="3" id="KW-1185">Reference proteome</keyword>
<feature type="compositionally biased region" description="Low complexity" evidence="1">
    <location>
        <begin position="194"/>
        <end position="212"/>
    </location>
</feature>
<reference evidence="2 3" key="1">
    <citation type="submission" date="2016-03" db="EMBL/GenBank/DDBJ databases">
        <authorList>
            <person name="Ploux O."/>
        </authorList>
    </citation>
    <scope>NUCLEOTIDE SEQUENCE [LARGE SCALE GENOMIC DNA]</scope>
    <source>
        <strain evidence="2 3">URUG2</strain>
    </source>
</reference>
<evidence type="ECO:0000313" key="2">
    <source>
        <dbReference type="EMBL" id="CZT23910.1"/>
    </source>
</evidence>
<evidence type="ECO:0000256" key="1">
    <source>
        <dbReference type="SAM" id="MobiDB-lite"/>
    </source>
</evidence>
<feature type="compositionally biased region" description="Polar residues" evidence="1">
    <location>
        <begin position="213"/>
        <end position="226"/>
    </location>
</feature>
<dbReference type="AlphaFoldDB" id="A0A2D3VAD9"/>
<dbReference type="EMBL" id="FJUY01000018">
    <property type="protein sequence ID" value="CZT23910.1"/>
    <property type="molecule type" value="Genomic_DNA"/>
</dbReference>
<evidence type="ECO:0000313" key="3">
    <source>
        <dbReference type="Proteomes" id="UP000225277"/>
    </source>
</evidence>
<feature type="region of interest" description="Disordered" evidence="1">
    <location>
        <begin position="106"/>
        <end position="292"/>
    </location>
</feature>
<dbReference type="Proteomes" id="UP000225277">
    <property type="component" value="Unassembled WGS sequence"/>
</dbReference>
<organism evidence="2 3">
    <name type="scientific">Ramularia collo-cygni</name>
    <dbReference type="NCBI Taxonomy" id="112498"/>
    <lineage>
        <taxon>Eukaryota</taxon>
        <taxon>Fungi</taxon>
        <taxon>Dikarya</taxon>
        <taxon>Ascomycota</taxon>
        <taxon>Pezizomycotina</taxon>
        <taxon>Dothideomycetes</taxon>
        <taxon>Dothideomycetidae</taxon>
        <taxon>Mycosphaerellales</taxon>
        <taxon>Mycosphaerellaceae</taxon>
        <taxon>Ramularia</taxon>
    </lineage>
</organism>
<dbReference type="RefSeq" id="XP_023630634.1">
    <property type="nucleotide sequence ID" value="XM_023774866.1"/>
</dbReference>